<evidence type="ECO:0000313" key="3">
    <source>
        <dbReference type="EMBL" id="TFU33074.1"/>
    </source>
</evidence>
<keyword evidence="1" id="KW-0812">Transmembrane</keyword>
<sequence>MHIIRRLRDRLRRDERGLDSAEFVILVPLFGIILGLLIAGGRLGLADINAQGAASAAARAASLAATATAAQGEAHAAAQSQLASAGISCAPLDIVVDASGLNTAIGEAGTVSVQVTCTVPLGDLLVPGLPGSRTIAASASSPIDPYKERG</sequence>
<proteinExistence type="predicted"/>
<dbReference type="OrthoDB" id="4869119at2"/>
<dbReference type="InterPro" id="IPR012495">
    <property type="entry name" value="TadE-like_dom"/>
</dbReference>
<evidence type="ECO:0000256" key="1">
    <source>
        <dbReference type="SAM" id="Phobius"/>
    </source>
</evidence>
<reference evidence="3 4" key="1">
    <citation type="submission" date="2019-03" db="EMBL/GenBank/DDBJ databases">
        <title>Diversity of the mouse oral microbiome.</title>
        <authorList>
            <person name="Joseph S."/>
            <person name="Aduse-Opoku J."/>
            <person name="Curtis M."/>
            <person name="Wade W."/>
            <person name="Hashim A."/>
        </authorList>
    </citation>
    <scope>NUCLEOTIDE SEQUENCE [LARGE SCALE GENOMIC DNA]</scope>
    <source>
        <strain evidence="3 4">P1012</strain>
    </source>
</reference>
<comment type="caution">
    <text evidence="3">The sequence shown here is derived from an EMBL/GenBank/DDBJ whole genome shotgun (WGS) entry which is preliminary data.</text>
</comment>
<name>A0A4Y9FV16_9MICO</name>
<organism evidence="3 4">
    <name type="scientific">Microbacterium paludicola</name>
    <dbReference type="NCBI Taxonomy" id="300019"/>
    <lineage>
        <taxon>Bacteria</taxon>
        <taxon>Bacillati</taxon>
        <taxon>Actinomycetota</taxon>
        <taxon>Actinomycetes</taxon>
        <taxon>Micrococcales</taxon>
        <taxon>Microbacteriaceae</taxon>
        <taxon>Microbacterium</taxon>
    </lineage>
</organism>
<feature type="domain" description="TadE-like" evidence="2">
    <location>
        <begin position="20"/>
        <end position="59"/>
    </location>
</feature>
<dbReference type="RefSeq" id="WP_135114252.1">
    <property type="nucleotide sequence ID" value="NZ_JADGLL010000014.1"/>
</dbReference>
<evidence type="ECO:0000259" key="2">
    <source>
        <dbReference type="Pfam" id="PF07811"/>
    </source>
</evidence>
<keyword evidence="4" id="KW-1185">Reference proteome</keyword>
<accession>A0A4Y9FV16</accession>
<dbReference type="AlphaFoldDB" id="A0A4Y9FV16"/>
<protein>
    <submittedName>
        <fullName evidence="3">Pilus assembly protein</fullName>
    </submittedName>
</protein>
<gene>
    <name evidence="3" type="ORF">E4U02_07610</name>
</gene>
<feature type="transmembrane region" description="Helical" evidence="1">
    <location>
        <begin position="21"/>
        <end position="41"/>
    </location>
</feature>
<keyword evidence="1" id="KW-1133">Transmembrane helix</keyword>
<dbReference type="EMBL" id="SPQB01000014">
    <property type="protein sequence ID" value="TFU33074.1"/>
    <property type="molecule type" value="Genomic_DNA"/>
</dbReference>
<keyword evidence="1" id="KW-0472">Membrane</keyword>
<evidence type="ECO:0000313" key="4">
    <source>
        <dbReference type="Proteomes" id="UP000298358"/>
    </source>
</evidence>
<dbReference type="Pfam" id="PF07811">
    <property type="entry name" value="TadE"/>
    <property type="match status" value="1"/>
</dbReference>
<dbReference type="Proteomes" id="UP000298358">
    <property type="component" value="Unassembled WGS sequence"/>
</dbReference>